<dbReference type="GO" id="GO:0016740">
    <property type="term" value="F:transferase activity"/>
    <property type="evidence" value="ECO:0007669"/>
    <property type="project" value="UniProtKB-KW"/>
</dbReference>
<proteinExistence type="predicted"/>
<comment type="caution">
    <text evidence="1">The sequence shown here is derived from an EMBL/GenBank/DDBJ whole genome shotgun (WGS) entry which is preliminary data.</text>
</comment>
<name>A0A7W6E5T8_9RHOB</name>
<evidence type="ECO:0000313" key="2">
    <source>
        <dbReference type="Proteomes" id="UP000530268"/>
    </source>
</evidence>
<sequence length="115" mass="12954">MTYHQIFTKQPCQNLKQVRGFLRDYGTALAMAAHKLGGPTASARVFLLCEAVRHARQLTRAQSNQLIGFHRLLTLKHVDDHDRAESDLFVQINLASGFVEECCSLSDKLRSLLKS</sequence>
<dbReference type="Proteomes" id="UP000530268">
    <property type="component" value="Unassembled WGS sequence"/>
</dbReference>
<organism evidence="1 2">
    <name type="scientific">Sulfitobacter undariae</name>
    <dbReference type="NCBI Taxonomy" id="1563671"/>
    <lineage>
        <taxon>Bacteria</taxon>
        <taxon>Pseudomonadati</taxon>
        <taxon>Pseudomonadota</taxon>
        <taxon>Alphaproteobacteria</taxon>
        <taxon>Rhodobacterales</taxon>
        <taxon>Roseobacteraceae</taxon>
        <taxon>Sulfitobacter</taxon>
    </lineage>
</organism>
<keyword evidence="1" id="KW-0808">Transferase</keyword>
<gene>
    <name evidence="1" type="ORF">GGR95_002927</name>
</gene>
<keyword evidence="2" id="KW-1185">Reference proteome</keyword>
<feature type="non-terminal residue" evidence="1">
    <location>
        <position position="115"/>
    </location>
</feature>
<evidence type="ECO:0000313" key="1">
    <source>
        <dbReference type="EMBL" id="MBB3995275.1"/>
    </source>
</evidence>
<accession>A0A7W6E5T8</accession>
<reference evidence="1 2" key="1">
    <citation type="submission" date="2020-08" db="EMBL/GenBank/DDBJ databases">
        <title>Genomic Encyclopedia of Type Strains, Phase IV (KMG-IV): sequencing the most valuable type-strain genomes for metagenomic binning, comparative biology and taxonomic classification.</title>
        <authorList>
            <person name="Goeker M."/>
        </authorList>
    </citation>
    <scope>NUCLEOTIDE SEQUENCE [LARGE SCALE GENOMIC DNA]</scope>
    <source>
        <strain evidence="1 2">DSM 102234</strain>
    </source>
</reference>
<dbReference type="RefSeq" id="WP_221384926.1">
    <property type="nucleotide sequence ID" value="NZ_JACIEI010000012.1"/>
</dbReference>
<dbReference type="EMBL" id="JACIEI010000012">
    <property type="protein sequence ID" value="MBB3995275.1"/>
    <property type="molecule type" value="Genomic_DNA"/>
</dbReference>
<dbReference type="AlphaFoldDB" id="A0A7W6E5T8"/>
<protein>
    <submittedName>
        <fullName evidence="1">Sulfur relay (Sulfurtransferase) complex TusBCD TusD component (DsrE family)</fullName>
    </submittedName>
</protein>